<sequence length="262" mass="29222">MSLNATQPSQQQPLTYVELIQQNGGQHTLAMWLILGEKCALSSIGILFNATLVAATLKSKSKNGNSKRFHAILLSLSVVSNCYLMWLQYEMADGNNSMVFCTASSVSALGGLFYTISFNRAVILHILLVVIYIAIYLILKFKKENQHFSKSIFRSLLFLVFLETIGWFPIVYLPQFLKSAQFSPITTTYISTGFTTISSCITGSANAPTLYYFNQLYRTEINALLVSIGIKKSAGTAQQQQQQNTNPRIPLNVVTRFNNWTG</sequence>
<accession>A0ABD2JYU6</accession>
<evidence type="ECO:0008006" key="8">
    <source>
        <dbReference type="Google" id="ProtNLM"/>
    </source>
</evidence>
<name>A0ABD2JYU6_9BILA</name>
<evidence type="ECO:0000256" key="1">
    <source>
        <dbReference type="ARBA" id="ARBA00004370"/>
    </source>
</evidence>
<protein>
    <recommendedName>
        <fullName evidence="8">G-protein coupled receptors family 1 profile domain-containing protein</fullName>
    </recommendedName>
</protein>
<comment type="subcellular location">
    <subcellularLocation>
        <location evidence="1">Membrane</location>
    </subcellularLocation>
</comment>
<gene>
    <name evidence="6" type="ORF">niasHT_022919</name>
</gene>
<keyword evidence="4 5" id="KW-0472">Membrane</keyword>
<proteinExistence type="predicted"/>
<dbReference type="EMBL" id="JBICBT010000876">
    <property type="protein sequence ID" value="KAL3095695.1"/>
    <property type="molecule type" value="Genomic_DNA"/>
</dbReference>
<comment type="caution">
    <text evidence="6">The sequence shown here is derived from an EMBL/GenBank/DDBJ whole genome shotgun (WGS) entry which is preliminary data.</text>
</comment>
<evidence type="ECO:0000313" key="7">
    <source>
        <dbReference type="Proteomes" id="UP001620626"/>
    </source>
</evidence>
<dbReference type="GO" id="GO:0016020">
    <property type="term" value="C:membrane"/>
    <property type="evidence" value="ECO:0007669"/>
    <property type="project" value="UniProtKB-SubCell"/>
</dbReference>
<dbReference type="Pfam" id="PF10320">
    <property type="entry name" value="7TM_GPCR_Srsx"/>
    <property type="match status" value="1"/>
</dbReference>
<evidence type="ECO:0000256" key="3">
    <source>
        <dbReference type="ARBA" id="ARBA00022989"/>
    </source>
</evidence>
<evidence type="ECO:0000256" key="2">
    <source>
        <dbReference type="ARBA" id="ARBA00022692"/>
    </source>
</evidence>
<evidence type="ECO:0000313" key="6">
    <source>
        <dbReference type="EMBL" id="KAL3095695.1"/>
    </source>
</evidence>
<feature type="transmembrane region" description="Helical" evidence="5">
    <location>
        <begin position="69"/>
        <end position="86"/>
    </location>
</feature>
<keyword evidence="2 5" id="KW-0812">Transmembrane</keyword>
<dbReference type="SMART" id="SM01381">
    <property type="entry name" value="7TM_GPCR_Srsx"/>
    <property type="match status" value="1"/>
</dbReference>
<feature type="transmembrane region" description="Helical" evidence="5">
    <location>
        <begin position="151"/>
        <end position="173"/>
    </location>
</feature>
<keyword evidence="7" id="KW-1185">Reference proteome</keyword>
<organism evidence="6 7">
    <name type="scientific">Heterodera trifolii</name>
    <dbReference type="NCBI Taxonomy" id="157864"/>
    <lineage>
        <taxon>Eukaryota</taxon>
        <taxon>Metazoa</taxon>
        <taxon>Ecdysozoa</taxon>
        <taxon>Nematoda</taxon>
        <taxon>Chromadorea</taxon>
        <taxon>Rhabditida</taxon>
        <taxon>Tylenchina</taxon>
        <taxon>Tylenchomorpha</taxon>
        <taxon>Tylenchoidea</taxon>
        <taxon>Heteroderidae</taxon>
        <taxon>Heteroderinae</taxon>
        <taxon>Heterodera</taxon>
    </lineage>
</organism>
<dbReference type="InterPro" id="IPR000276">
    <property type="entry name" value="GPCR_Rhodpsn"/>
</dbReference>
<evidence type="ECO:0000256" key="5">
    <source>
        <dbReference type="SAM" id="Phobius"/>
    </source>
</evidence>
<feature type="transmembrane region" description="Helical" evidence="5">
    <location>
        <begin position="122"/>
        <end position="139"/>
    </location>
</feature>
<dbReference type="InterPro" id="IPR019424">
    <property type="entry name" value="7TM_GPCR_Srsx"/>
</dbReference>
<feature type="transmembrane region" description="Helical" evidence="5">
    <location>
        <begin position="39"/>
        <end position="57"/>
    </location>
</feature>
<dbReference type="Proteomes" id="UP001620626">
    <property type="component" value="Unassembled WGS sequence"/>
</dbReference>
<reference evidence="6 7" key="1">
    <citation type="submission" date="2024-10" db="EMBL/GenBank/DDBJ databases">
        <authorList>
            <person name="Kim D."/>
        </authorList>
    </citation>
    <scope>NUCLEOTIDE SEQUENCE [LARGE SCALE GENOMIC DNA]</scope>
    <source>
        <strain evidence="6">BH-2024</strain>
    </source>
</reference>
<evidence type="ECO:0000256" key="4">
    <source>
        <dbReference type="ARBA" id="ARBA00023136"/>
    </source>
</evidence>
<feature type="transmembrane region" description="Helical" evidence="5">
    <location>
        <begin position="98"/>
        <end position="116"/>
    </location>
</feature>
<keyword evidence="3 5" id="KW-1133">Transmembrane helix</keyword>
<dbReference type="AlphaFoldDB" id="A0ABD2JYU6"/>